<dbReference type="PROSITE" id="PS50011">
    <property type="entry name" value="PROTEIN_KINASE_DOM"/>
    <property type="match status" value="1"/>
</dbReference>
<comment type="subcellular location">
    <subcellularLocation>
        <location evidence="1">Cytoplasm</location>
    </subcellularLocation>
</comment>
<dbReference type="Gene3D" id="3.30.200.20">
    <property type="entry name" value="Phosphorylase Kinase, domain 1"/>
    <property type="match status" value="1"/>
</dbReference>
<keyword evidence="14" id="KW-1185">Reference proteome</keyword>
<dbReference type="Proteomes" id="UP000054350">
    <property type="component" value="Unassembled WGS sequence"/>
</dbReference>
<dbReference type="FunFam" id="3.30.200.20:FF:000087">
    <property type="entry name" value="Dual specificity tyrosine-phosphorylation-regulated kinase 1A"/>
    <property type="match status" value="1"/>
</dbReference>
<dbReference type="FunFam" id="1.10.510.10:FF:000380">
    <property type="entry name" value="Serine/threonine-protein kinase ppk15"/>
    <property type="match status" value="1"/>
</dbReference>
<feature type="region of interest" description="Disordered" evidence="11">
    <location>
        <begin position="531"/>
        <end position="679"/>
    </location>
</feature>
<gene>
    <name evidence="13" type="ORF">AMAG_18922</name>
</gene>
<keyword evidence="8 13" id="KW-0418">Kinase</keyword>
<feature type="region of interest" description="Disordered" evidence="11">
    <location>
        <begin position="445"/>
        <end position="511"/>
    </location>
</feature>
<dbReference type="GO" id="GO:0005524">
    <property type="term" value="F:ATP binding"/>
    <property type="evidence" value="ECO:0007669"/>
    <property type="project" value="UniProtKB-UniRule"/>
</dbReference>
<evidence type="ECO:0000256" key="4">
    <source>
        <dbReference type="ARBA" id="ARBA00022527"/>
    </source>
</evidence>
<dbReference type="Gene3D" id="1.10.510.10">
    <property type="entry name" value="Transferase(Phosphotransferase) domain 1"/>
    <property type="match status" value="1"/>
</dbReference>
<feature type="compositionally biased region" description="Low complexity" evidence="11">
    <location>
        <begin position="53"/>
        <end position="64"/>
    </location>
</feature>
<evidence type="ECO:0000256" key="9">
    <source>
        <dbReference type="ARBA" id="ARBA00022840"/>
    </source>
</evidence>
<dbReference type="PROSITE" id="PS00108">
    <property type="entry name" value="PROTEIN_KINASE_ST"/>
    <property type="match status" value="1"/>
</dbReference>
<keyword evidence="5" id="KW-0597">Phosphoprotein</keyword>
<evidence type="ECO:0000256" key="3">
    <source>
        <dbReference type="ARBA" id="ARBA00022490"/>
    </source>
</evidence>
<reference evidence="13 14" key="1">
    <citation type="submission" date="2009-11" db="EMBL/GenBank/DDBJ databases">
        <title>Annotation of Allomyces macrogynus ATCC 38327.</title>
        <authorList>
            <consortium name="The Broad Institute Genome Sequencing Platform"/>
            <person name="Russ C."/>
            <person name="Cuomo C."/>
            <person name="Burger G."/>
            <person name="Gray M.W."/>
            <person name="Holland P.W.H."/>
            <person name="King N."/>
            <person name="Lang F.B.F."/>
            <person name="Roger A.J."/>
            <person name="Ruiz-Trillo I."/>
            <person name="Young S.K."/>
            <person name="Zeng Q."/>
            <person name="Gargeya S."/>
            <person name="Fitzgerald M."/>
            <person name="Haas B."/>
            <person name="Abouelleil A."/>
            <person name="Alvarado L."/>
            <person name="Arachchi H.M."/>
            <person name="Berlin A."/>
            <person name="Chapman S.B."/>
            <person name="Gearin G."/>
            <person name="Goldberg J."/>
            <person name="Griggs A."/>
            <person name="Gujja S."/>
            <person name="Hansen M."/>
            <person name="Heiman D."/>
            <person name="Howarth C."/>
            <person name="Larimer J."/>
            <person name="Lui A."/>
            <person name="MacDonald P.J.P."/>
            <person name="McCowen C."/>
            <person name="Montmayeur A."/>
            <person name="Murphy C."/>
            <person name="Neiman D."/>
            <person name="Pearson M."/>
            <person name="Priest M."/>
            <person name="Roberts A."/>
            <person name="Saif S."/>
            <person name="Shea T."/>
            <person name="Sisk P."/>
            <person name="Stolte C."/>
            <person name="Sykes S."/>
            <person name="Wortman J."/>
            <person name="Nusbaum C."/>
            <person name="Birren B."/>
        </authorList>
    </citation>
    <scope>NUCLEOTIDE SEQUENCE [LARGE SCALE GENOMIC DNA]</scope>
    <source>
        <strain evidence="13 14">ATCC 38327</strain>
    </source>
</reference>
<keyword evidence="7 10" id="KW-0547">Nucleotide-binding</keyword>
<feature type="region of interest" description="Disordered" evidence="11">
    <location>
        <begin position="300"/>
        <end position="347"/>
    </location>
</feature>
<dbReference type="OMA" id="SSAFFWH"/>
<keyword evidence="6" id="KW-0808">Transferase</keyword>
<feature type="region of interest" description="Disordered" evidence="11">
    <location>
        <begin position="1"/>
        <end position="213"/>
    </location>
</feature>
<dbReference type="SUPFAM" id="SSF56112">
    <property type="entry name" value="Protein kinase-like (PK-like)"/>
    <property type="match status" value="1"/>
</dbReference>
<feature type="compositionally biased region" description="Low complexity" evidence="11">
    <location>
        <begin position="338"/>
        <end position="347"/>
    </location>
</feature>
<feature type="compositionally biased region" description="Low complexity" evidence="11">
    <location>
        <begin position="1327"/>
        <end position="1363"/>
    </location>
</feature>
<feature type="compositionally biased region" description="Low complexity" evidence="11">
    <location>
        <begin position="662"/>
        <end position="679"/>
    </location>
</feature>
<evidence type="ECO:0000256" key="1">
    <source>
        <dbReference type="ARBA" id="ARBA00004496"/>
    </source>
</evidence>
<feature type="compositionally biased region" description="Pro residues" evidence="11">
    <location>
        <begin position="484"/>
        <end position="497"/>
    </location>
</feature>
<dbReference type="eggNOG" id="KOG0667">
    <property type="taxonomic scope" value="Eukaryota"/>
</dbReference>
<dbReference type="InterPro" id="IPR011009">
    <property type="entry name" value="Kinase-like_dom_sf"/>
</dbReference>
<protein>
    <submittedName>
        <fullName evidence="13">CMGC/DYRK/YAK protein kinase</fullName>
    </submittedName>
</protein>
<dbReference type="PROSITE" id="PS00107">
    <property type="entry name" value="PROTEIN_KINASE_ATP"/>
    <property type="match status" value="1"/>
</dbReference>
<evidence type="ECO:0000256" key="10">
    <source>
        <dbReference type="PROSITE-ProRule" id="PRU10141"/>
    </source>
</evidence>
<comment type="similarity">
    <text evidence="2">Belongs to the protein kinase superfamily. CMGC Ser/Thr protein kinase family. MNB/DYRK subfamily.</text>
</comment>
<dbReference type="InterPro" id="IPR000719">
    <property type="entry name" value="Prot_kinase_dom"/>
</dbReference>
<accession>A0A0L0SK81</accession>
<feature type="compositionally biased region" description="Low complexity" evidence="11">
    <location>
        <begin position="105"/>
        <end position="134"/>
    </location>
</feature>
<dbReference type="VEuPathDB" id="FungiDB:AMAG_18922"/>
<feature type="compositionally biased region" description="Low complexity" evidence="11">
    <location>
        <begin position="760"/>
        <end position="786"/>
    </location>
</feature>
<evidence type="ECO:0000256" key="5">
    <source>
        <dbReference type="ARBA" id="ARBA00022553"/>
    </source>
</evidence>
<feature type="compositionally biased region" description="Low complexity" evidence="11">
    <location>
        <begin position="26"/>
        <end position="43"/>
    </location>
</feature>
<dbReference type="STRING" id="578462.A0A0L0SK81"/>
<evidence type="ECO:0000256" key="11">
    <source>
        <dbReference type="SAM" id="MobiDB-lite"/>
    </source>
</evidence>
<feature type="compositionally biased region" description="Low complexity" evidence="11">
    <location>
        <begin position="722"/>
        <end position="751"/>
    </location>
</feature>
<evidence type="ECO:0000313" key="13">
    <source>
        <dbReference type="EMBL" id="KNE62815.1"/>
    </source>
</evidence>
<dbReference type="CDD" id="cd14212">
    <property type="entry name" value="PKc_YAK1"/>
    <property type="match status" value="1"/>
</dbReference>
<evidence type="ECO:0000256" key="8">
    <source>
        <dbReference type="ARBA" id="ARBA00022777"/>
    </source>
</evidence>
<evidence type="ECO:0000256" key="7">
    <source>
        <dbReference type="ARBA" id="ARBA00022741"/>
    </source>
</evidence>
<dbReference type="GO" id="GO:0004674">
    <property type="term" value="F:protein serine/threonine kinase activity"/>
    <property type="evidence" value="ECO:0007669"/>
    <property type="project" value="UniProtKB-KW"/>
</dbReference>
<sequence>MHAPVPPPHGLPPTRSSSTRYTPRHPSAGTSGGAPSNGSGNATLLRLAPSPRPTTLSRPPSSSLPQPPHSTGTTMLATQQAQASSLPYAHGMPQPPPPRDDDSPSVHSDAASSSHASSASAANASTVATSAAMARSKVQNILAQLQMHQDSSGAPNTSSMSSLPRPTHSSTLPRASMIPTAPDRSTPTPSKAIPNASARGASPPRYTRPSLLYGTSPGRAAATVAAQHEPVVAAASASPSANVLATSSASRRLRTLARQPSMTGLSSGYGLRSGAVGASSTSASSATGLALPPAVAPAAADGYSSSASLPTSAWPRSTPPPRRHRATRAARPRRRALPTRTTHAAADPAAAVDPLLVPASSKQAHRLSMAFARLAHSTLSTPPSAALLEAPNEETVDAATAKNTAANAGNQSILLLSNDEFAKRLEADWAVPPTPSAATTSFATAAAGRASAGPPSSPTPQQQQHTRTAIPPPSTSRGAIDAQLPPPRRAPPSPSPAVPAKAADRPPSTSRAAHLRLSLGVTHGTTRAEAALASPMRGSFMQDSDSRVHPRTSLIPPPVDVHAANSGTVRAKSPRREPMSARLKSPVMPTAPTGSAGTTTRSTLPRAAAGSSASSTTSAAANGPAAGIAPRAAPVDKAGSDSVGHGDDLARGWVRWNRRGMTPPDSSASTASPARSSRIPTLAGAAAAAVAATSAFGPSKTTANGPARTSTTTTGTSRLTALASNSTAQAPSSTSSSSGSGTRPTSSGPSARPTSQSASRTMRATTPRRTTDSAGTARSTSASTAKTPPPAKRPTSAARSSAPASVSLPFAGKRHTLRAVRRLAARPRSDARAVRQFRVRRGRKAPAGANRKSLTGVPTLAPANATGAVARPNARARTARTNDFRKSMVRRTRDSALSKLTLALVETYRRVNPAFAYTPRHNPRRVLTKPAKPVRNDGYDNEDNDYILYVNDVLGDDPARSYVIVDLLGQGTFGQVVKCHHVQTQEVSAVKVIKNKPAYFNQSLMEVNVLEVLNKQFDADDTRHIIRLRDSFVYRRHLCLVFEPLSINLYELIKQNQFRGLSLKLVRTFTAQILDALACLADAKLIHADLKPENVLLKSATGTDLKVIDFGSACQEHQTVYTYIQSRFYRSPEVLLGLPYNTAIDMWSTGCIAAELFLGLPLFPGTSEYNQVSRIVDMLGMPPTYMLEVGKNAKTFFQKLSDQPAKYRLKPRDQYARERNTTEQPSKRYFAGTTLRDVVMQYPVSRKLQGADLDHEMNMRECLVDFLLGMLCFNPMERWSAHQAKMHPFITGAPFTGPWSPTAAVAAAVKTSAGTAHRASARVGSVPATSNSPVASTASPATSAHTVSTPAPATAETADPVPAHAVGGSPTSLRMGRRRAKTISAGAPAPGTAATATAVAGAVDAAALTTQLMHLAVAAGDAPAHARMRRASGMTARNSRQLRPGPRRRRATSRSPDLVVAPAAAHYR</sequence>
<feature type="compositionally biased region" description="Polar residues" evidence="11">
    <location>
        <begin position="137"/>
        <end position="173"/>
    </location>
</feature>
<feature type="region of interest" description="Disordered" evidence="11">
    <location>
        <begin position="1426"/>
        <end position="1468"/>
    </location>
</feature>
<feature type="compositionally biased region" description="Basic residues" evidence="11">
    <location>
        <begin position="321"/>
        <end position="337"/>
    </location>
</feature>
<proteinExistence type="inferred from homology"/>
<dbReference type="PANTHER" id="PTHR24058:SF17">
    <property type="entry name" value="HOMEODOMAIN INTERACTING PROTEIN KINASE, ISOFORM D"/>
    <property type="match status" value="1"/>
</dbReference>
<evidence type="ECO:0000313" key="14">
    <source>
        <dbReference type="Proteomes" id="UP000054350"/>
    </source>
</evidence>
<keyword evidence="9 10" id="KW-0067">ATP-binding</keyword>
<feature type="region of interest" description="Disordered" evidence="11">
    <location>
        <begin position="722"/>
        <end position="810"/>
    </location>
</feature>
<keyword evidence="3" id="KW-0963">Cytoplasm</keyword>
<dbReference type="Pfam" id="PF00069">
    <property type="entry name" value="Pkinase"/>
    <property type="match status" value="1"/>
</dbReference>
<name>A0A0L0SK81_ALLM3</name>
<dbReference type="InterPro" id="IPR050494">
    <property type="entry name" value="Ser_Thr_dual-spec_kinase"/>
</dbReference>
<dbReference type="InterPro" id="IPR017441">
    <property type="entry name" value="Protein_kinase_ATP_BS"/>
</dbReference>
<feature type="compositionally biased region" description="Low complexity" evidence="11">
    <location>
        <begin position="590"/>
        <end position="633"/>
    </location>
</feature>
<dbReference type="PANTHER" id="PTHR24058">
    <property type="entry name" value="DUAL SPECIFICITY PROTEIN KINASE"/>
    <property type="match status" value="1"/>
</dbReference>
<evidence type="ECO:0000256" key="6">
    <source>
        <dbReference type="ARBA" id="ARBA00022679"/>
    </source>
</evidence>
<feature type="region of interest" description="Disordered" evidence="11">
    <location>
        <begin position="1320"/>
        <end position="1375"/>
    </location>
</feature>
<evidence type="ECO:0000256" key="2">
    <source>
        <dbReference type="ARBA" id="ARBA00008867"/>
    </source>
</evidence>
<dbReference type="SMART" id="SM00220">
    <property type="entry name" value="S_TKc"/>
    <property type="match status" value="1"/>
</dbReference>
<organism evidence="13 14">
    <name type="scientific">Allomyces macrogynus (strain ATCC 38327)</name>
    <name type="common">Allomyces javanicus var. macrogynus</name>
    <dbReference type="NCBI Taxonomy" id="578462"/>
    <lineage>
        <taxon>Eukaryota</taxon>
        <taxon>Fungi</taxon>
        <taxon>Fungi incertae sedis</taxon>
        <taxon>Blastocladiomycota</taxon>
        <taxon>Blastocladiomycetes</taxon>
        <taxon>Blastocladiales</taxon>
        <taxon>Blastocladiaceae</taxon>
        <taxon>Allomyces</taxon>
    </lineage>
</organism>
<dbReference type="EMBL" id="GG745341">
    <property type="protein sequence ID" value="KNE62815.1"/>
    <property type="molecule type" value="Genomic_DNA"/>
</dbReference>
<evidence type="ECO:0000259" key="12">
    <source>
        <dbReference type="PROSITE" id="PS50011"/>
    </source>
</evidence>
<feature type="domain" description="Protein kinase" evidence="12">
    <location>
        <begin position="962"/>
        <end position="1290"/>
    </location>
</feature>
<feature type="compositionally biased region" description="Polar residues" evidence="11">
    <location>
        <begin position="69"/>
        <end position="85"/>
    </location>
</feature>
<reference evidence="14" key="2">
    <citation type="submission" date="2009-11" db="EMBL/GenBank/DDBJ databases">
        <title>The Genome Sequence of Allomyces macrogynus strain ATCC 38327.</title>
        <authorList>
            <consortium name="The Broad Institute Genome Sequencing Platform"/>
            <person name="Russ C."/>
            <person name="Cuomo C."/>
            <person name="Shea T."/>
            <person name="Young S.K."/>
            <person name="Zeng Q."/>
            <person name="Koehrsen M."/>
            <person name="Haas B."/>
            <person name="Borodovsky M."/>
            <person name="Guigo R."/>
            <person name="Alvarado L."/>
            <person name="Berlin A."/>
            <person name="Borenstein D."/>
            <person name="Chen Z."/>
            <person name="Engels R."/>
            <person name="Freedman E."/>
            <person name="Gellesch M."/>
            <person name="Goldberg J."/>
            <person name="Griggs A."/>
            <person name="Gujja S."/>
            <person name="Heiman D."/>
            <person name="Hepburn T."/>
            <person name="Howarth C."/>
            <person name="Jen D."/>
            <person name="Larson L."/>
            <person name="Lewis B."/>
            <person name="Mehta T."/>
            <person name="Park D."/>
            <person name="Pearson M."/>
            <person name="Roberts A."/>
            <person name="Saif S."/>
            <person name="Shenoy N."/>
            <person name="Sisk P."/>
            <person name="Stolte C."/>
            <person name="Sykes S."/>
            <person name="Walk T."/>
            <person name="White J."/>
            <person name="Yandava C."/>
            <person name="Burger G."/>
            <person name="Gray M.W."/>
            <person name="Holland P.W.H."/>
            <person name="King N."/>
            <person name="Lang F.B.F."/>
            <person name="Roger A.J."/>
            <person name="Ruiz-Trillo I."/>
            <person name="Lander E."/>
            <person name="Nusbaum C."/>
        </authorList>
    </citation>
    <scope>NUCLEOTIDE SEQUENCE [LARGE SCALE GENOMIC DNA]</scope>
    <source>
        <strain evidence="14">ATCC 38327</strain>
    </source>
</reference>
<feature type="compositionally biased region" description="Low complexity" evidence="11">
    <location>
        <begin position="445"/>
        <end position="469"/>
    </location>
</feature>
<dbReference type="GO" id="GO:0005634">
    <property type="term" value="C:nucleus"/>
    <property type="evidence" value="ECO:0007669"/>
    <property type="project" value="TreeGrafter"/>
</dbReference>
<dbReference type="InterPro" id="IPR008271">
    <property type="entry name" value="Ser/Thr_kinase_AS"/>
</dbReference>
<dbReference type="GO" id="GO:0005737">
    <property type="term" value="C:cytoplasm"/>
    <property type="evidence" value="ECO:0007669"/>
    <property type="project" value="UniProtKB-SubCell"/>
</dbReference>
<keyword evidence="4" id="KW-0723">Serine/threonine-protein kinase</keyword>
<dbReference type="GO" id="GO:0004713">
    <property type="term" value="F:protein tyrosine kinase activity"/>
    <property type="evidence" value="ECO:0007669"/>
    <property type="project" value="TreeGrafter"/>
</dbReference>
<dbReference type="OrthoDB" id="9332038at2759"/>
<feature type="compositionally biased region" description="Pro residues" evidence="11">
    <location>
        <begin position="1"/>
        <end position="11"/>
    </location>
</feature>
<feature type="compositionally biased region" description="Low complexity" evidence="11">
    <location>
        <begin position="793"/>
        <end position="807"/>
    </location>
</feature>
<feature type="binding site" evidence="10">
    <location>
        <position position="991"/>
    </location>
    <ligand>
        <name>ATP</name>
        <dbReference type="ChEBI" id="CHEBI:30616"/>
    </ligand>
</feature>